<reference evidence="2" key="1">
    <citation type="submission" date="2019-08" db="EMBL/GenBank/DDBJ databases">
        <title>Arthrobacter sp. nov., isolated from plateau pika and Tibetan wild ass.</title>
        <authorList>
            <person name="Ge Y."/>
        </authorList>
    </citation>
    <scope>NUCLEOTIDE SEQUENCE [LARGE SCALE GENOMIC DNA]</scope>
    <source>
        <strain evidence="2">HF-4214</strain>
    </source>
</reference>
<evidence type="ECO:0008006" key="3">
    <source>
        <dbReference type="Google" id="ProtNLM"/>
    </source>
</evidence>
<protein>
    <recommendedName>
        <fullName evidence="3">MarR family transcriptional regulator</fullName>
    </recommendedName>
</protein>
<gene>
    <name evidence="1" type="ORF">GJG86_04500</name>
</gene>
<sequence>MARVKNSIIAERKLRALCFILLHQEESAGYIASTRDMAKSLGLSEAQLRGVKKSLVEAGLVRVVSRTYPNGGTAENAYFLTPAGIEALSYARSRR</sequence>
<dbReference type="EMBL" id="VTFY01000002">
    <property type="protein sequence ID" value="MRX81751.1"/>
    <property type="molecule type" value="Genomic_DNA"/>
</dbReference>
<accession>A0A6N7RLF6</accession>
<evidence type="ECO:0000313" key="2">
    <source>
        <dbReference type="Proteomes" id="UP000438093"/>
    </source>
</evidence>
<dbReference type="InterPro" id="IPR036390">
    <property type="entry name" value="WH_DNA-bd_sf"/>
</dbReference>
<name>A0A6N7RLF6_9ACTN</name>
<comment type="caution">
    <text evidence="1">The sequence shown here is derived from an EMBL/GenBank/DDBJ whole genome shotgun (WGS) entry which is preliminary data.</text>
</comment>
<keyword evidence="2" id="KW-1185">Reference proteome</keyword>
<organism evidence="1 2">
    <name type="scientific">Eggerthella guodeyinii</name>
    <dbReference type="NCBI Taxonomy" id="2690837"/>
    <lineage>
        <taxon>Bacteria</taxon>
        <taxon>Bacillati</taxon>
        <taxon>Actinomycetota</taxon>
        <taxon>Coriobacteriia</taxon>
        <taxon>Eggerthellales</taxon>
        <taxon>Eggerthellaceae</taxon>
        <taxon>Eggerthella</taxon>
    </lineage>
</organism>
<dbReference type="Proteomes" id="UP000438093">
    <property type="component" value="Unassembled WGS sequence"/>
</dbReference>
<dbReference type="Gene3D" id="1.10.10.10">
    <property type="entry name" value="Winged helix-like DNA-binding domain superfamily/Winged helix DNA-binding domain"/>
    <property type="match status" value="1"/>
</dbReference>
<dbReference type="SUPFAM" id="SSF46785">
    <property type="entry name" value="Winged helix' DNA-binding domain"/>
    <property type="match status" value="1"/>
</dbReference>
<dbReference type="InterPro" id="IPR036388">
    <property type="entry name" value="WH-like_DNA-bd_sf"/>
</dbReference>
<proteinExistence type="predicted"/>
<dbReference type="RefSeq" id="WP_154332631.1">
    <property type="nucleotide sequence ID" value="NZ_VTFY01000002.1"/>
</dbReference>
<dbReference type="AlphaFoldDB" id="A0A6N7RLF6"/>
<evidence type="ECO:0000313" key="1">
    <source>
        <dbReference type="EMBL" id="MRX81751.1"/>
    </source>
</evidence>